<protein>
    <submittedName>
        <fullName evidence="2">Uncharacterized protein</fullName>
    </submittedName>
</protein>
<accession>A0A2S1KRT1</accession>
<evidence type="ECO:0000313" key="3">
    <source>
        <dbReference type="Proteomes" id="UP000244870"/>
    </source>
</evidence>
<feature type="compositionally biased region" description="Polar residues" evidence="1">
    <location>
        <begin position="17"/>
        <end position="37"/>
    </location>
</feature>
<dbReference type="Proteomes" id="UP000244870">
    <property type="component" value="Chromosome"/>
</dbReference>
<evidence type="ECO:0000256" key="1">
    <source>
        <dbReference type="SAM" id="MobiDB-lite"/>
    </source>
</evidence>
<dbReference type="EMBL" id="CP020928">
    <property type="protein sequence ID" value="AWF95702.1"/>
    <property type="molecule type" value="Genomic_DNA"/>
</dbReference>
<name>A0A2S1KRT1_9LACO</name>
<proteinExistence type="predicted"/>
<dbReference type="AlphaFoldDB" id="A0A2S1KRT1"/>
<organism evidence="2 3">
    <name type="scientific">Weissella cibaria</name>
    <dbReference type="NCBI Taxonomy" id="137591"/>
    <lineage>
        <taxon>Bacteria</taxon>
        <taxon>Bacillati</taxon>
        <taxon>Bacillota</taxon>
        <taxon>Bacilli</taxon>
        <taxon>Lactobacillales</taxon>
        <taxon>Lactobacillaceae</taxon>
        <taxon>Weissella</taxon>
    </lineage>
</organism>
<sequence length="37" mass="4064">MHGCAALVFAMTPAKNFPSQRQKPATTGSSWQIKKLM</sequence>
<evidence type="ECO:0000313" key="2">
    <source>
        <dbReference type="EMBL" id="AWF95702.1"/>
    </source>
</evidence>
<feature type="region of interest" description="Disordered" evidence="1">
    <location>
        <begin position="16"/>
        <end position="37"/>
    </location>
</feature>
<gene>
    <name evidence="2" type="ORF">B6254_1298</name>
</gene>
<reference evidence="2 3" key="1">
    <citation type="submission" date="2017-04" db="EMBL/GenBank/DDBJ databases">
        <title>Weissella cibaria strain m2 complete genome.</title>
        <authorList>
            <person name="Pan Q."/>
            <person name="Tan M."/>
            <person name="Yao F."/>
            <person name="Su S."/>
        </authorList>
    </citation>
    <scope>NUCLEOTIDE SEQUENCE [LARGE SCALE GENOMIC DNA]</scope>
    <source>
        <strain evidence="2 3">M2</strain>
    </source>
</reference>